<comment type="similarity">
    <text evidence="2">Belongs to the attacin/sarcotoxin-2 family.</text>
</comment>
<evidence type="ECO:0000256" key="9">
    <source>
        <dbReference type="SAM" id="SignalP"/>
    </source>
</evidence>
<dbReference type="Pfam" id="PF03768">
    <property type="entry name" value="Attacin_N"/>
    <property type="match status" value="1"/>
</dbReference>
<evidence type="ECO:0000256" key="8">
    <source>
        <dbReference type="ARBA" id="ARBA00023022"/>
    </source>
</evidence>
<evidence type="ECO:0000256" key="6">
    <source>
        <dbReference type="ARBA" id="ARBA00022729"/>
    </source>
</evidence>
<dbReference type="InterPro" id="IPR005521">
    <property type="entry name" value="Attacin_C"/>
</dbReference>
<comment type="subcellular location">
    <subcellularLocation>
        <location evidence="1">Secreted</location>
    </subcellularLocation>
</comment>
<accession>A0A0A1XCP2</accession>
<keyword evidence="4" id="KW-0929">Antimicrobial</keyword>
<dbReference type="AlphaFoldDB" id="A0A0A1XCP2"/>
<dbReference type="GO" id="GO:0045087">
    <property type="term" value="P:innate immune response"/>
    <property type="evidence" value="ECO:0007669"/>
    <property type="project" value="UniProtKB-KW"/>
</dbReference>
<reference evidence="12" key="1">
    <citation type="submission" date="2014-11" db="EMBL/GenBank/DDBJ databases">
        <authorList>
            <person name="Geib S."/>
        </authorList>
    </citation>
    <scope>NUCLEOTIDE SEQUENCE</scope>
</reference>
<evidence type="ECO:0000259" key="10">
    <source>
        <dbReference type="Pfam" id="PF03768"/>
    </source>
</evidence>
<name>A0A0A1XCP2_ZEUCU</name>
<sequence length="302" mass="30993">MKLKLCTSLAVALTILVCVTAVPLHTNPQRVLPPPSPRGPIRIRRTVATGGTISTNPNGGQDVKVEIAKGLGTADANVFGSVGAAGNTKGGPVTTSGTLGANLLGLGASITKDHTPGIGEALTKKAAANIPINDENRLGGSLFKTDNKLANGFEFVKQGGSLSFENAGGHGISIAKESIPGFSDTLSKSAHATLFNNGVHSVGANVFDTKKSFDFGPTFRETGGNLNWAHTDGLGANLGLSKVHDFGTKLNLGASSNLFKSSDGLTSLDFNAGGSRWLNGPFSGRNEFNTGIGLSHGFPNWG</sequence>
<dbReference type="EMBL" id="GBXI01005582">
    <property type="protein sequence ID" value="JAD08710.1"/>
    <property type="molecule type" value="Transcribed_RNA"/>
</dbReference>
<evidence type="ECO:0000256" key="3">
    <source>
        <dbReference type="ARBA" id="ARBA00022525"/>
    </source>
</evidence>
<feature type="domain" description="Attacin N-terminal" evidence="10">
    <location>
        <begin position="50"/>
        <end position="114"/>
    </location>
</feature>
<reference evidence="12" key="2">
    <citation type="journal article" date="2015" name="Gigascience">
        <title>Reconstructing a comprehensive transcriptome assembly of a white-pupal translocated strain of the pest fruit fly Bactrocera cucurbitae.</title>
        <authorList>
            <person name="Sim S.B."/>
            <person name="Calla B."/>
            <person name="Hall B."/>
            <person name="DeRego T."/>
            <person name="Geib S.M."/>
        </authorList>
    </citation>
    <scope>NUCLEOTIDE SEQUENCE</scope>
</reference>
<protein>
    <submittedName>
        <fullName evidence="12">Sarcotoxin II-3</fullName>
    </submittedName>
</protein>
<feature type="domain" description="Attacin C-terminal" evidence="11">
    <location>
        <begin position="180"/>
        <end position="298"/>
    </location>
</feature>
<keyword evidence="7" id="KW-0391">Immunity</keyword>
<keyword evidence="8" id="KW-0044">Antibiotic</keyword>
<evidence type="ECO:0000256" key="7">
    <source>
        <dbReference type="ARBA" id="ARBA00022859"/>
    </source>
</evidence>
<keyword evidence="3" id="KW-0964">Secreted</keyword>
<keyword evidence="5" id="KW-0399">Innate immunity</keyword>
<evidence type="ECO:0000313" key="12">
    <source>
        <dbReference type="EMBL" id="JAD08710.1"/>
    </source>
</evidence>
<feature type="chain" id="PRO_5001983434" evidence="9">
    <location>
        <begin position="22"/>
        <end position="302"/>
    </location>
</feature>
<dbReference type="GO" id="GO:0005576">
    <property type="term" value="C:extracellular region"/>
    <property type="evidence" value="ECO:0007669"/>
    <property type="project" value="UniProtKB-SubCell"/>
</dbReference>
<evidence type="ECO:0000256" key="2">
    <source>
        <dbReference type="ARBA" id="ARBA00007550"/>
    </source>
</evidence>
<dbReference type="Pfam" id="PF03769">
    <property type="entry name" value="Attacin_C"/>
    <property type="match status" value="1"/>
</dbReference>
<evidence type="ECO:0000256" key="4">
    <source>
        <dbReference type="ARBA" id="ARBA00022529"/>
    </source>
</evidence>
<gene>
    <name evidence="12" type="primary">SRX23</name>
    <name evidence="12" type="ORF">g.5573</name>
</gene>
<dbReference type="InterPro" id="IPR005520">
    <property type="entry name" value="Attacin_N"/>
</dbReference>
<proteinExistence type="inferred from homology"/>
<keyword evidence="6 9" id="KW-0732">Signal</keyword>
<evidence type="ECO:0000259" key="11">
    <source>
        <dbReference type="Pfam" id="PF03769"/>
    </source>
</evidence>
<organism evidence="12">
    <name type="scientific">Zeugodacus cucurbitae</name>
    <name type="common">Melon fruit fly</name>
    <name type="synonym">Bactrocera cucurbitae</name>
    <dbReference type="NCBI Taxonomy" id="28588"/>
    <lineage>
        <taxon>Eukaryota</taxon>
        <taxon>Metazoa</taxon>
        <taxon>Ecdysozoa</taxon>
        <taxon>Arthropoda</taxon>
        <taxon>Hexapoda</taxon>
        <taxon>Insecta</taxon>
        <taxon>Pterygota</taxon>
        <taxon>Neoptera</taxon>
        <taxon>Endopterygota</taxon>
        <taxon>Diptera</taxon>
        <taxon>Brachycera</taxon>
        <taxon>Muscomorpha</taxon>
        <taxon>Tephritoidea</taxon>
        <taxon>Tephritidae</taxon>
        <taxon>Zeugodacus</taxon>
        <taxon>Zeugodacus</taxon>
    </lineage>
</organism>
<feature type="signal peptide" evidence="9">
    <location>
        <begin position="1"/>
        <end position="21"/>
    </location>
</feature>
<evidence type="ECO:0000256" key="1">
    <source>
        <dbReference type="ARBA" id="ARBA00004613"/>
    </source>
</evidence>
<dbReference type="GO" id="GO:0042742">
    <property type="term" value="P:defense response to bacterium"/>
    <property type="evidence" value="ECO:0007669"/>
    <property type="project" value="UniProtKB-KW"/>
</dbReference>
<evidence type="ECO:0000256" key="5">
    <source>
        <dbReference type="ARBA" id="ARBA00022588"/>
    </source>
</evidence>